<sequence>PAQYRIRRSALRQPALRRRYEHEFLARPNFLQSGGTSSSPCPRPRRARATLSTPTRGDSASQTTTHMMTSGQPSSNSRGRVFSAGDTRLVSLSGHYRRFEYATVNSELAVGYKSGPTLRRPRQPDWCLQIQALRRSRSEEAGVLDFYTAGSHAEGARCSPKSMLHHNGLALQEHATKREFSTATTDESGHLAVASDKGEVRLFDAIRKNAKTASSHLTTIRCSSPAPHGLLEGLDSHFPQSSLLGLIVTPTPFGSSGRRDQTLHLSHSGAGEEEQQQAAFANGAVVVVLHNSSSASSPGTQPIPAPGRLTFLPMV</sequence>
<organism evidence="3 4">
    <name type="scientific">Tilletia indica</name>
    <dbReference type="NCBI Taxonomy" id="43049"/>
    <lineage>
        <taxon>Eukaryota</taxon>
        <taxon>Fungi</taxon>
        <taxon>Dikarya</taxon>
        <taxon>Basidiomycota</taxon>
        <taxon>Ustilaginomycotina</taxon>
        <taxon>Exobasidiomycetes</taxon>
        <taxon>Tilletiales</taxon>
        <taxon>Tilletiaceae</taxon>
        <taxon>Tilletia</taxon>
    </lineage>
</organism>
<dbReference type="EMBL" id="LWDF02002358">
    <property type="protein sequence ID" value="KAE8236171.1"/>
    <property type="molecule type" value="Genomic_DNA"/>
</dbReference>
<reference evidence="3" key="1">
    <citation type="submission" date="2016-04" db="EMBL/GenBank/DDBJ databases">
        <authorList>
            <person name="Nguyen H.D."/>
            <person name="Samba Siva P."/>
            <person name="Cullis J."/>
            <person name="Levesque C.A."/>
            <person name="Hambleton S."/>
        </authorList>
    </citation>
    <scope>NUCLEOTIDE SEQUENCE</scope>
    <source>
        <strain evidence="3">DAOMC 236416</strain>
    </source>
</reference>
<name>A0A8T8SAM2_9BASI</name>
<evidence type="ECO:0000313" key="4">
    <source>
        <dbReference type="Proteomes" id="UP000077521"/>
    </source>
</evidence>
<feature type="non-terminal residue" evidence="3">
    <location>
        <position position="1"/>
    </location>
</feature>
<feature type="domain" description="Vacuolar import/degradation Vid27 C-terminal" evidence="2">
    <location>
        <begin position="171"/>
        <end position="214"/>
    </location>
</feature>
<evidence type="ECO:0000259" key="2">
    <source>
        <dbReference type="Pfam" id="PF08553"/>
    </source>
</evidence>
<dbReference type="InterPro" id="IPR013863">
    <property type="entry name" value="VID27_C"/>
</dbReference>
<dbReference type="Pfam" id="PF08553">
    <property type="entry name" value="VID27"/>
    <property type="match status" value="1"/>
</dbReference>
<feature type="compositionally biased region" description="Polar residues" evidence="1">
    <location>
        <begin position="51"/>
        <end position="78"/>
    </location>
</feature>
<reference evidence="3" key="2">
    <citation type="journal article" date="2019" name="IMA Fungus">
        <title>Genome sequencing and comparison of five Tilletia species to identify candidate genes for the detection of regulated species infecting wheat.</title>
        <authorList>
            <person name="Nguyen H.D.T."/>
            <person name="Sultana T."/>
            <person name="Kesanakurti P."/>
            <person name="Hambleton S."/>
        </authorList>
    </citation>
    <scope>NUCLEOTIDE SEQUENCE</scope>
    <source>
        <strain evidence="3">DAOMC 236416</strain>
    </source>
</reference>
<accession>A0A8T8SAM2</accession>
<comment type="caution">
    <text evidence="3">The sequence shown here is derived from an EMBL/GenBank/DDBJ whole genome shotgun (WGS) entry which is preliminary data.</text>
</comment>
<proteinExistence type="predicted"/>
<protein>
    <recommendedName>
        <fullName evidence="2">Vacuolar import/degradation Vid27 C-terminal domain-containing protein</fullName>
    </recommendedName>
</protein>
<dbReference type="AlphaFoldDB" id="A0A8T8SAM2"/>
<keyword evidence="4" id="KW-1185">Reference proteome</keyword>
<evidence type="ECO:0000313" key="3">
    <source>
        <dbReference type="EMBL" id="KAE8236171.1"/>
    </source>
</evidence>
<gene>
    <name evidence="3" type="ORF">A4X13_0g9239</name>
</gene>
<feature type="region of interest" description="Disordered" evidence="1">
    <location>
        <begin position="31"/>
        <end position="80"/>
    </location>
</feature>
<evidence type="ECO:0000256" key="1">
    <source>
        <dbReference type="SAM" id="MobiDB-lite"/>
    </source>
</evidence>
<dbReference type="Proteomes" id="UP000077521">
    <property type="component" value="Unassembled WGS sequence"/>
</dbReference>